<evidence type="ECO:0000259" key="2">
    <source>
        <dbReference type="Pfam" id="PF01965"/>
    </source>
</evidence>
<dbReference type="NCBIfam" id="TIGR01382">
    <property type="entry name" value="PfpI"/>
    <property type="match status" value="1"/>
</dbReference>
<organism evidence="3 5">
    <name type="scientific">Methanoculleus marisnigri</name>
    <dbReference type="NCBI Taxonomy" id="2198"/>
    <lineage>
        <taxon>Archaea</taxon>
        <taxon>Methanobacteriati</taxon>
        <taxon>Methanobacteriota</taxon>
        <taxon>Stenosarchaea group</taxon>
        <taxon>Methanomicrobia</taxon>
        <taxon>Methanomicrobiales</taxon>
        <taxon>Methanomicrobiaceae</taxon>
        <taxon>Methanoculleus</taxon>
    </lineage>
</organism>
<reference evidence="3" key="1">
    <citation type="journal article" date="2015" name="MBio">
        <title>Genome-resolved metagenomic analysis reveals roles for candidate phyla and other microbial community members in biogeochemical transformations in oil reservoirs.</title>
        <authorList>
            <person name="Hu P."/>
            <person name="Tom L."/>
            <person name="Singh A."/>
            <person name="Thomas B.C."/>
            <person name="Baker B.J."/>
            <person name="Piceno Y.M."/>
            <person name="Andersen G.L."/>
            <person name="Banfield J.F."/>
        </authorList>
    </citation>
    <scope>NUCLEOTIDE SEQUENCE [LARGE SCALE GENOMIC DNA]</scope>
    <source>
        <strain evidence="3">62_101</strain>
        <strain evidence="4">63_41</strain>
    </source>
</reference>
<comment type="similarity">
    <text evidence="1">Belongs to the peptidase C56 family.</text>
</comment>
<keyword evidence="3" id="KW-0378">Hydrolase</keyword>
<dbReference type="AlphaFoldDB" id="A0A117LRE3"/>
<dbReference type="GO" id="GO:0006508">
    <property type="term" value="P:proteolysis"/>
    <property type="evidence" value="ECO:0007669"/>
    <property type="project" value="UniProtKB-KW"/>
</dbReference>
<dbReference type="GO" id="GO:0008233">
    <property type="term" value="F:peptidase activity"/>
    <property type="evidence" value="ECO:0007669"/>
    <property type="project" value="UniProtKB-KW"/>
</dbReference>
<dbReference type="PATRIC" id="fig|2198.3.peg.803"/>
<comment type="caution">
    <text evidence="3">The sequence shown here is derived from an EMBL/GenBank/DDBJ whole genome shotgun (WGS) entry which is preliminary data.</text>
</comment>
<dbReference type="Proteomes" id="UP000054323">
    <property type="component" value="Unassembled WGS sequence"/>
</dbReference>
<name>A0A117LRE3_9EURY</name>
<sequence length="183" mass="19967">MSRIAVLITDLFEDVEYTRPAEAFREAGHDLVHIGLSAGETVRGKQGQAEVRIDRAASEVSADDFDALFIPGGYSPDKLRAHDAPVEFVRRFVESGRPVLAICHAPQLLITAQVLEGRKITGWKSVAQDIRNAGAEYIDREVVVDGNLVSSRKPDDIPAFIEASLAKLEETGRKTKTAAAAQR</sequence>
<dbReference type="InterPro" id="IPR006286">
    <property type="entry name" value="C56_PfpI-like"/>
</dbReference>
<dbReference type="InterPro" id="IPR029062">
    <property type="entry name" value="Class_I_gatase-like"/>
</dbReference>
<dbReference type="Proteomes" id="UP000054598">
    <property type="component" value="Unassembled WGS sequence"/>
</dbReference>
<evidence type="ECO:0000313" key="3">
    <source>
        <dbReference type="EMBL" id="KUK63279.1"/>
    </source>
</evidence>
<feature type="domain" description="DJ-1/PfpI" evidence="2">
    <location>
        <begin position="3"/>
        <end position="165"/>
    </location>
</feature>
<evidence type="ECO:0000256" key="1">
    <source>
        <dbReference type="ARBA" id="ARBA00008542"/>
    </source>
</evidence>
<dbReference type="PROSITE" id="PS51276">
    <property type="entry name" value="PEPTIDASE_C56_PFPI"/>
    <property type="match status" value="1"/>
</dbReference>
<gene>
    <name evidence="3" type="ORF">XD82_0430</name>
    <name evidence="4" type="ORF">XE10_0947</name>
</gene>
<evidence type="ECO:0000313" key="5">
    <source>
        <dbReference type="Proteomes" id="UP000054323"/>
    </source>
</evidence>
<protein>
    <submittedName>
        <fullName evidence="3">Intracellular protease, PfpI family</fullName>
    </submittedName>
</protein>
<reference evidence="5 6" key="2">
    <citation type="journal article" date="2015" name="MBio">
        <title>Genome-Resolved Metagenomic Analysis Reveals Roles for Candidate Phyla and Other Microbial Community Members in Biogeochemical Transformations in Oil Reservoirs.</title>
        <authorList>
            <person name="Hu P."/>
            <person name="Tom L."/>
            <person name="Singh A."/>
            <person name="Thomas B.C."/>
            <person name="Baker B.J."/>
            <person name="Piceno Y.M."/>
            <person name="Andersen G.L."/>
            <person name="Banfield J.F."/>
        </authorList>
    </citation>
    <scope>NUCLEOTIDE SEQUENCE [LARGE SCALE GENOMIC DNA]</scope>
</reference>
<dbReference type="CDD" id="cd03134">
    <property type="entry name" value="GATase1_PfpI_like"/>
    <property type="match status" value="1"/>
</dbReference>
<dbReference type="EMBL" id="LGHE01000091">
    <property type="protein sequence ID" value="KUL01697.1"/>
    <property type="molecule type" value="Genomic_DNA"/>
</dbReference>
<dbReference type="InterPro" id="IPR002818">
    <property type="entry name" value="DJ-1/PfpI"/>
</dbReference>
<dbReference type="SUPFAM" id="SSF52317">
    <property type="entry name" value="Class I glutamine amidotransferase-like"/>
    <property type="match status" value="1"/>
</dbReference>
<accession>A0A117LRE3</accession>
<evidence type="ECO:0000313" key="4">
    <source>
        <dbReference type="EMBL" id="KUL01697.1"/>
    </source>
</evidence>
<dbReference type="Pfam" id="PF01965">
    <property type="entry name" value="DJ-1_PfpI"/>
    <property type="match status" value="1"/>
</dbReference>
<dbReference type="PANTHER" id="PTHR42733">
    <property type="entry name" value="DJ-1 PROTEIN"/>
    <property type="match status" value="1"/>
</dbReference>
<evidence type="ECO:0000313" key="6">
    <source>
        <dbReference type="Proteomes" id="UP000054598"/>
    </source>
</evidence>
<dbReference type="EMBL" id="LGGD01000034">
    <property type="protein sequence ID" value="KUK63279.1"/>
    <property type="molecule type" value="Genomic_DNA"/>
</dbReference>
<dbReference type="PANTHER" id="PTHR42733:SF2">
    <property type="entry name" value="DJ-1_THIJ_PFPI FAMILY PROTEIN"/>
    <property type="match status" value="1"/>
</dbReference>
<proteinExistence type="inferred from homology"/>
<dbReference type="Gene3D" id="3.40.50.880">
    <property type="match status" value="1"/>
</dbReference>
<keyword evidence="3" id="KW-0645">Protease</keyword>